<accession>A2YBP5</accession>
<feature type="region of interest" description="Disordered" evidence="1">
    <location>
        <begin position="58"/>
        <end position="77"/>
    </location>
</feature>
<keyword evidence="3" id="KW-1185">Reference proteome</keyword>
<dbReference type="AlphaFoldDB" id="A2YBP5"/>
<dbReference type="Gramene" id="BGIOSGA021454-TA">
    <property type="protein sequence ID" value="BGIOSGA021454-PA"/>
    <property type="gene ID" value="BGIOSGA021454"/>
</dbReference>
<dbReference type="Proteomes" id="UP000007015">
    <property type="component" value="Chromosome 6"/>
</dbReference>
<gene>
    <name evidence="2" type="ORF">OsI_22528</name>
</gene>
<reference evidence="2 3" key="1">
    <citation type="journal article" date="2005" name="PLoS Biol.">
        <title>The genomes of Oryza sativa: a history of duplications.</title>
        <authorList>
            <person name="Yu J."/>
            <person name="Wang J."/>
            <person name="Lin W."/>
            <person name="Li S."/>
            <person name="Li H."/>
            <person name="Zhou J."/>
            <person name="Ni P."/>
            <person name="Dong W."/>
            <person name="Hu S."/>
            <person name="Zeng C."/>
            <person name="Zhang J."/>
            <person name="Zhang Y."/>
            <person name="Li R."/>
            <person name="Xu Z."/>
            <person name="Li S."/>
            <person name="Li X."/>
            <person name="Zheng H."/>
            <person name="Cong L."/>
            <person name="Lin L."/>
            <person name="Yin J."/>
            <person name="Geng J."/>
            <person name="Li G."/>
            <person name="Shi J."/>
            <person name="Liu J."/>
            <person name="Lv H."/>
            <person name="Li J."/>
            <person name="Wang J."/>
            <person name="Deng Y."/>
            <person name="Ran L."/>
            <person name="Shi X."/>
            <person name="Wang X."/>
            <person name="Wu Q."/>
            <person name="Li C."/>
            <person name="Ren X."/>
            <person name="Wang J."/>
            <person name="Wang X."/>
            <person name="Li D."/>
            <person name="Liu D."/>
            <person name="Zhang X."/>
            <person name="Ji Z."/>
            <person name="Zhao W."/>
            <person name="Sun Y."/>
            <person name="Zhang Z."/>
            <person name="Bao J."/>
            <person name="Han Y."/>
            <person name="Dong L."/>
            <person name="Ji J."/>
            <person name="Chen P."/>
            <person name="Wu S."/>
            <person name="Liu J."/>
            <person name="Xiao Y."/>
            <person name="Bu D."/>
            <person name="Tan J."/>
            <person name="Yang L."/>
            <person name="Ye C."/>
            <person name="Zhang J."/>
            <person name="Xu J."/>
            <person name="Zhou Y."/>
            <person name="Yu Y."/>
            <person name="Zhang B."/>
            <person name="Zhuang S."/>
            <person name="Wei H."/>
            <person name="Liu B."/>
            <person name="Lei M."/>
            <person name="Yu H."/>
            <person name="Li Y."/>
            <person name="Xu H."/>
            <person name="Wei S."/>
            <person name="He X."/>
            <person name="Fang L."/>
            <person name="Zhang Z."/>
            <person name="Zhang Y."/>
            <person name="Huang X."/>
            <person name="Su Z."/>
            <person name="Tong W."/>
            <person name="Li J."/>
            <person name="Tong Z."/>
            <person name="Li S."/>
            <person name="Ye J."/>
            <person name="Wang L."/>
            <person name="Fang L."/>
            <person name="Lei T."/>
            <person name="Chen C."/>
            <person name="Chen H."/>
            <person name="Xu Z."/>
            <person name="Li H."/>
            <person name="Huang H."/>
            <person name="Zhang F."/>
            <person name="Xu H."/>
            <person name="Li N."/>
            <person name="Zhao C."/>
            <person name="Li S."/>
            <person name="Dong L."/>
            <person name="Huang Y."/>
            <person name="Li L."/>
            <person name="Xi Y."/>
            <person name="Qi Q."/>
            <person name="Li W."/>
            <person name="Zhang B."/>
            <person name="Hu W."/>
            <person name="Zhang Y."/>
            <person name="Tian X."/>
            <person name="Jiao Y."/>
            <person name="Liang X."/>
            <person name="Jin J."/>
            <person name="Gao L."/>
            <person name="Zheng W."/>
            <person name="Hao B."/>
            <person name="Liu S."/>
            <person name="Wang W."/>
            <person name="Yuan L."/>
            <person name="Cao M."/>
            <person name="McDermott J."/>
            <person name="Samudrala R."/>
            <person name="Wang J."/>
            <person name="Wong G.K."/>
            <person name="Yang H."/>
        </authorList>
    </citation>
    <scope>NUCLEOTIDE SEQUENCE [LARGE SCALE GENOMIC DNA]</scope>
    <source>
        <strain evidence="3">cv. 93-11</strain>
    </source>
</reference>
<dbReference type="EMBL" id="CM000131">
    <property type="protein sequence ID" value="EAZ00506.1"/>
    <property type="molecule type" value="Genomic_DNA"/>
</dbReference>
<name>A2YBP5_ORYSI</name>
<evidence type="ECO:0000313" key="3">
    <source>
        <dbReference type="Proteomes" id="UP000007015"/>
    </source>
</evidence>
<dbReference type="HOGENOM" id="CLU_2642173_0_0_1"/>
<dbReference type="OMA" id="DVEQQGH"/>
<organism evidence="2 3">
    <name type="scientific">Oryza sativa subsp. indica</name>
    <name type="common">Rice</name>
    <dbReference type="NCBI Taxonomy" id="39946"/>
    <lineage>
        <taxon>Eukaryota</taxon>
        <taxon>Viridiplantae</taxon>
        <taxon>Streptophyta</taxon>
        <taxon>Embryophyta</taxon>
        <taxon>Tracheophyta</taxon>
        <taxon>Spermatophyta</taxon>
        <taxon>Magnoliopsida</taxon>
        <taxon>Liliopsida</taxon>
        <taxon>Poales</taxon>
        <taxon>Poaceae</taxon>
        <taxon>BOP clade</taxon>
        <taxon>Oryzoideae</taxon>
        <taxon>Oryzeae</taxon>
        <taxon>Oryzinae</taxon>
        <taxon>Oryza</taxon>
        <taxon>Oryza sativa</taxon>
    </lineage>
</organism>
<evidence type="ECO:0000256" key="1">
    <source>
        <dbReference type="SAM" id="MobiDB-lite"/>
    </source>
</evidence>
<proteinExistence type="predicted"/>
<evidence type="ECO:0000313" key="2">
    <source>
        <dbReference type="EMBL" id="EAZ00506.1"/>
    </source>
</evidence>
<protein>
    <submittedName>
        <fullName evidence="2">Uncharacterized protein</fullName>
    </submittedName>
</protein>
<sequence length="77" mass="7344">MASEGAIQSVLPLLPLSSNGFPRGCRQPGAEAALAMTDGGVGAAEGVCAAAGLQGGAATGVGQGDGQPDVEQQGHVQ</sequence>